<dbReference type="Pfam" id="PF00109">
    <property type="entry name" value="ketoacyl-synt"/>
    <property type="match status" value="1"/>
</dbReference>
<dbReference type="CDD" id="cd00834">
    <property type="entry name" value="KAS_I_II"/>
    <property type="match status" value="1"/>
</dbReference>
<evidence type="ECO:0000256" key="15">
    <source>
        <dbReference type="ARBA" id="ARBA00042143"/>
    </source>
</evidence>
<evidence type="ECO:0000256" key="11">
    <source>
        <dbReference type="ARBA" id="ARBA00023160"/>
    </source>
</evidence>
<evidence type="ECO:0000256" key="8">
    <source>
        <dbReference type="ARBA" id="ARBA00022679"/>
    </source>
</evidence>
<keyword evidence="11" id="KW-0275">Fatty acid biosynthesis</keyword>
<protein>
    <recommendedName>
        <fullName evidence="13">3-oxoacyl-[acyl-carrier-protein] synthase 1</fullName>
        <ecNumber evidence="5">2.3.1.41</ecNumber>
    </recommendedName>
    <alternativeName>
        <fullName evidence="14">3-oxoacyl-[acyl-carrier-protein] synthase I</fullName>
    </alternativeName>
    <alternativeName>
        <fullName evidence="15">Beta-ketoacyl-ACP synthase I</fullName>
    </alternativeName>
</protein>
<dbReference type="FunFam" id="3.40.47.10:FF:000006">
    <property type="entry name" value="3-oxoacyl-[acyl-carrier-protein] synthase I"/>
    <property type="match status" value="1"/>
</dbReference>
<evidence type="ECO:0000256" key="9">
    <source>
        <dbReference type="ARBA" id="ARBA00022832"/>
    </source>
</evidence>
<comment type="catalytic activity">
    <reaction evidence="17">
        <text>a fatty acyl-[ACP] + malonyl-[ACP] + H(+) = a 3-oxoacyl-[ACP] + holo-[ACP] + CO2</text>
        <dbReference type="Rhea" id="RHEA:22836"/>
        <dbReference type="Rhea" id="RHEA-COMP:9623"/>
        <dbReference type="Rhea" id="RHEA-COMP:9685"/>
        <dbReference type="Rhea" id="RHEA-COMP:9916"/>
        <dbReference type="Rhea" id="RHEA-COMP:14125"/>
        <dbReference type="ChEBI" id="CHEBI:15378"/>
        <dbReference type="ChEBI" id="CHEBI:16526"/>
        <dbReference type="ChEBI" id="CHEBI:64479"/>
        <dbReference type="ChEBI" id="CHEBI:78449"/>
        <dbReference type="ChEBI" id="CHEBI:78776"/>
        <dbReference type="ChEBI" id="CHEBI:138651"/>
        <dbReference type="EC" id="2.3.1.41"/>
    </reaction>
    <physiologicalReaction direction="left-to-right" evidence="17">
        <dbReference type="Rhea" id="RHEA:22837"/>
    </physiologicalReaction>
</comment>
<evidence type="ECO:0000259" key="19">
    <source>
        <dbReference type="PROSITE" id="PS52004"/>
    </source>
</evidence>
<dbReference type="InterPro" id="IPR014031">
    <property type="entry name" value="Ketoacyl_synth_C"/>
</dbReference>
<keyword evidence="6" id="KW-0963">Cytoplasm</keyword>
<evidence type="ECO:0000256" key="6">
    <source>
        <dbReference type="ARBA" id="ARBA00022490"/>
    </source>
</evidence>
<dbReference type="Proteomes" id="UP000255099">
    <property type="component" value="Unassembled WGS sequence"/>
</dbReference>
<dbReference type="GO" id="GO:0005829">
    <property type="term" value="C:cytosol"/>
    <property type="evidence" value="ECO:0007669"/>
    <property type="project" value="TreeGrafter"/>
</dbReference>
<keyword evidence="12 20" id="KW-0012">Acyltransferase</keyword>
<evidence type="ECO:0000256" key="10">
    <source>
        <dbReference type="ARBA" id="ARBA00023098"/>
    </source>
</evidence>
<evidence type="ECO:0000256" key="16">
    <source>
        <dbReference type="ARBA" id="ARBA00048121"/>
    </source>
</evidence>
<evidence type="ECO:0000256" key="4">
    <source>
        <dbReference type="ARBA" id="ARBA00011738"/>
    </source>
</evidence>
<comment type="pathway">
    <text evidence="2">Lipid metabolism; fatty acid biosynthesis.</text>
</comment>
<dbReference type="PANTHER" id="PTHR11712:SF306">
    <property type="entry name" value="3-OXOACYL-[ACYL-CARRIER-PROTEIN] SYNTHASE 1"/>
    <property type="match status" value="1"/>
</dbReference>
<dbReference type="Gene3D" id="3.40.47.10">
    <property type="match status" value="2"/>
</dbReference>
<dbReference type="Pfam" id="PF02801">
    <property type="entry name" value="Ketoacyl-synt_C"/>
    <property type="match status" value="1"/>
</dbReference>
<comment type="catalytic activity">
    <reaction evidence="16">
        <text>(3Z)-decenoyl-[ACP] + malonyl-[ACP] + H(+) = 3-oxo-(5Z)-dodecenoyl-[ACP] + holo-[ACP] + CO2</text>
        <dbReference type="Rhea" id="RHEA:54940"/>
        <dbReference type="Rhea" id="RHEA-COMP:9623"/>
        <dbReference type="Rhea" id="RHEA-COMP:9685"/>
        <dbReference type="Rhea" id="RHEA-COMP:9927"/>
        <dbReference type="Rhea" id="RHEA-COMP:14042"/>
        <dbReference type="ChEBI" id="CHEBI:15378"/>
        <dbReference type="ChEBI" id="CHEBI:16526"/>
        <dbReference type="ChEBI" id="CHEBI:64479"/>
        <dbReference type="ChEBI" id="CHEBI:78449"/>
        <dbReference type="ChEBI" id="CHEBI:78798"/>
        <dbReference type="ChEBI" id="CHEBI:138410"/>
    </reaction>
    <physiologicalReaction direction="left-to-right" evidence="16">
        <dbReference type="Rhea" id="RHEA:54941"/>
    </physiologicalReaction>
</comment>
<comment type="similarity">
    <text evidence="3 18">Belongs to the thiolase-like superfamily. Beta-ketoacyl-ACP synthases family.</text>
</comment>
<dbReference type="EMBL" id="UGLB01000003">
    <property type="protein sequence ID" value="STT47331.1"/>
    <property type="molecule type" value="Genomic_DNA"/>
</dbReference>
<dbReference type="SUPFAM" id="SSF53901">
    <property type="entry name" value="Thiolase-like"/>
    <property type="match status" value="2"/>
</dbReference>
<dbReference type="PROSITE" id="PS52004">
    <property type="entry name" value="KS3_2"/>
    <property type="match status" value="1"/>
</dbReference>
<evidence type="ECO:0000256" key="3">
    <source>
        <dbReference type="ARBA" id="ARBA00008467"/>
    </source>
</evidence>
<evidence type="ECO:0000256" key="2">
    <source>
        <dbReference type="ARBA" id="ARBA00005194"/>
    </source>
</evidence>
<dbReference type="InterPro" id="IPR000794">
    <property type="entry name" value="Beta-ketoacyl_synthase"/>
</dbReference>
<evidence type="ECO:0000256" key="18">
    <source>
        <dbReference type="RuleBase" id="RU003694"/>
    </source>
</evidence>
<accession>A0A377W298</accession>
<sequence>MKRAVITGLGIVSSIGNNQQEVLASLREGRSGITFSQELKDSGMRSHVWGNVKLDTTGLIDRKVVRFMSDASIYAYLSMEQAVADAGLAPEAYQNNPRVGLIAGSGGGSPKFQVFGADAMRSPRGLKAVGPYVVTKAMASGVSACLATPFKIHGVNYSISSACATSAHCIGNAVEQIQLGKQDIVFAGGGEELCWEMACEFDAMGALSTKYNDTPEKASRTYDANRDGFVIAGGGGMVVVEELEHALARGAHIYAEIVGYGATSDGADMVAPSGEGAVRCMQMAMHGVDTPIDYLNSHGTSTPVGDVKELGAIREVFGDNSPAISATKAMTGHSLGRGGRTGSHLLLLMLEHGFIAPSINVEELDEQAAGLNIVTKPTDAKLTTVMSNSFGFGGTNATLVMRKYNA</sequence>
<dbReference type="NCBIfam" id="NF005935">
    <property type="entry name" value="PRK07967.1"/>
    <property type="match status" value="1"/>
</dbReference>
<evidence type="ECO:0000256" key="13">
    <source>
        <dbReference type="ARBA" id="ARBA00039450"/>
    </source>
</evidence>
<dbReference type="InterPro" id="IPR014030">
    <property type="entry name" value="Ketoacyl_synth_N"/>
</dbReference>
<evidence type="ECO:0000256" key="5">
    <source>
        <dbReference type="ARBA" id="ARBA00013191"/>
    </source>
</evidence>
<dbReference type="PROSITE" id="PS00606">
    <property type="entry name" value="KS3_1"/>
    <property type="match status" value="1"/>
</dbReference>
<keyword evidence="8 18" id="KW-0808">Transferase</keyword>
<evidence type="ECO:0000313" key="20">
    <source>
        <dbReference type="EMBL" id="STT47331.1"/>
    </source>
</evidence>
<reference evidence="20 21" key="1">
    <citation type="submission" date="2018-06" db="EMBL/GenBank/DDBJ databases">
        <authorList>
            <consortium name="Pathogen Informatics"/>
            <person name="Doyle S."/>
        </authorList>
    </citation>
    <scope>NUCLEOTIDE SEQUENCE [LARGE SCALE GENOMIC DNA]</scope>
    <source>
        <strain evidence="20 21">NCTC9637</strain>
    </source>
</reference>
<dbReference type="PANTHER" id="PTHR11712">
    <property type="entry name" value="POLYKETIDE SYNTHASE-RELATED"/>
    <property type="match status" value="1"/>
</dbReference>
<dbReference type="GO" id="GO:0006633">
    <property type="term" value="P:fatty acid biosynthetic process"/>
    <property type="evidence" value="ECO:0007669"/>
    <property type="project" value="UniProtKB-UniPathway"/>
</dbReference>
<keyword evidence="10" id="KW-0443">Lipid metabolism</keyword>
<dbReference type="InterPro" id="IPR018201">
    <property type="entry name" value="Ketoacyl_synth_AS"/>
</dbReference>
<organism evidence="20 21">
    <name type="scientific">Klebsiella pneumoniae</name>
    <dbReference type="NCBI Taxonomy" id="573"/>
    <lineage>
        <taxon>Bacteria</taxon>
        <taxon>Pseudomonadati</taxon>
        <taxon>Pseudomonadota</taxon>
        <taxon>Gammaproteobacteria</taxon>
        <taxon>Enterobacterales</taxon>
        <taxon>Enterobacteriaceae</taxon>
        <taxon>Klebsiella/Raoultella group</taxon>
        <taxon>Klebsiella</taxon>
        <taxon>Klebsiella pneumoniae complex</taxon>
    </lineage>
</organism>
<evidence type="ECO:0000256" key="14">
    <source>
        <dbReference type="ARBA" id="ARBA00041620"/>
    </source>
</evidence>
<keyword evidence="9" id="KW-0276">Fatty acid metabolism</keyword>
<dbReference type="EC" id="2.3.1.41" evidence="5"/>
<dbReference type="UniPathway" id="UPA00094"/>
<keyword evidence="7" id="KW-0444">Lipid biosynthesis</keyword>
<evidence type="ECO:0000256" key="17">
    <source>
        <dbReference type="ARBA" id="ARBA00048506"/>
    </source>
</evidence>
<name>A0A377W298_KLEPN</name>
<dbReference type="InterPro" id="IPR016039">
    <property type="entry name" value="Thiolase-like"/>
</dbReference>
<dbReference type="SMART" id="SM00825">
    <property type="entry name" value="PKS_KS"/>
    <property type="match status" value="1"/>
</dbReference>
<proteinExistence type="inferred from homology"/>
<dbReference type="InterPro" id="IPR020841">
    <property type="entry name" value="PKS_Beta-ketoAc_synthase_dom"/>
</dbReference>
<comment type="subcellular location">
    <subcellularLocation>
        <location evidence="1">Cytoplasm</location>
    </subcellularLocation>
</comment>
<dbReference type="AlphaFoldDB" id="A0A377W298"/>
<evidence type="ECO:0000313" key="21">
    <source>
        <dbReference type="Proteomes" id="UP000255099"/>
    </source>
</evidence>
<feature type="domain" description="Ketosynthase family 3 (KS3)" evidence="19">
    <location>
        <begin position="1"/>
        <end position="403"/>
    </location>
</feature>
<evidence type="ECO:0000256" key="12">
    <source>
        <dbReference type="ARBA" id="ARBA00023315"/>
    </source>
</evidence>
<comment type="subunit">
    <text evidence="4">Homodimer.</text>
</comment>
<gene>
    <name evidence="20" type="primary">fabB</name>
    <name evidence="20" type="ORF">NCTC9637_02245</name>
</gene>
<dbReference type="GO" id="GO:0004315">
    <property type="term" value="F:3-oxoacyl-[acyl-carrier-protein] synthase activity"/>
    <property type="evidence" value="ECO:0007669"/>
    <property type="project" value="UniProtKB-EC"/>
</dbReference>
<evidence type="ECO:0000256" key="7">
    <source>
        <dbReference type="ARBA" id="ARBA00022516"/>
    </source>
</evidence>
<evidence type="ECO:0000256" key="1">
    <source>
        <dbReference type="ARBA" id="ARBA00004496"/>
    </source>
</evidence>
<dbReference type="FunFam" id="3.40.47.10:FF:000005">
    <property type="entry name" value="3-oxoacyl-[acyl-carrier-protein] synthase I"/>
    <property type="match status" value="1"/>
</dbReference>